<dbReference type="EMBL" id="WJBU01000023">
    <property type="protein sequence ID" value="MRD49353.1"/>
    <property type="molecule type" value="Genomic_DNA"/>
</dbReference>
<evidence type="ECO:0000259" key="1">
    <source>
        <dbReference type="Pfam" id="PF01656"/>
    </source>
</evidence>
<name>A0A844B870_9BURK</name>
<dbReference type="Proteomes" id="UP000487350">
    <property type="component" value="Unassembled WGS sequence"/>
</dbReference>
<dbReference type="OrthoDB" id="69313at2"/>
<protein>
    <submittedName>
        <fullName evidence="2">Conjugal transfer protein TraL</fullName>
    </submittedName>
</protein>
<reference evidence="2 3" key="1">
    <citation type="submission" date="2019-11" db="EMBL/GenBank/DDBJ databases">
        <title>Caenimonas koreensis gen. nov., sp. nov., isolated from activated sludge.</title>
        <authorList>
            <person name="Seung H.R."/>
        </authorList>
    </citation>
    <scope>NUCLEOTIDE SEQUENCE [LARGE SCALE GENOMIC DNA]</scope>
    <source>
        <strain evidence="2 3">EMB320</strain>
    </source>
</reference>
<evidence type="ECO:0000313" key="3">
    <source>
        <dbReference type="Proteomes" id="UP000487350"/>
    </source>
</evidence>
<gene>
    <name evidence="2" type="ORF">GHT07_18920</name>
</gene>
<keyword evidence="3" id="KW-1185">Reference proteome</keyword>
<dbReference type="InterPro" id="IPR027417">
    <property type="entry name" value="P-loop_NTPase"/>
</dbReference>
<feature type="domain" description="CobQ/CobB/MinD/ParA nucleotide binding" evidence="1">
    <location>
        <begin position="19"/>
        <end position="198"/>
    </location>
</feature>
<sequence>MATNTAKKSLKSSVHFTLQGKGGVGKSLVSALLAQFFQSIDGCTVKCVDTDPVNQTLASYKALGAQHIQLLSGSKIDERNLDQLMERLMTEDGIFVVDNGASSFVPLSNYLIENNAIPMLQEAGREVFIHSVVTGGQALTDTLAGFKQLAGQAETKNIVIWLNAFFGAIEANGKTFTDMKAYADHSDKVRGIIRIAKRNQDTFGKDVEVMTSKKLTFNEVLSSSEFTLMAKQRIKTMQREIFEQLAAVDF</sequence>
<dbReference type="RefSeq" id="WP_153586663.1">
    <property type="nucleotide sequence ID" value="NZ_WJBU01000023.1"/>
</dbReference>
<comment type="caution">
    <text evidence="2">The sequence shown here is derived from an EMBL/GenBank/DDBJ whole genome shotgun (WGS) entry which is preliminary data.</text>
</comment>
<accession>A0A844B870</accession>
<dbReference type="AlphaFoldDB" id="A0A844B870"/>
<dbReference type="InterPro" id="IPR002586">
    <property type="entry name" value="CobQ/CobB/MinD/ParA_Nub-bd_dom"/>
</dbReference>
<organism evidence="2 3">
    <name type="scientific">Caenimonas koreensis DSM 17982</name>
    <dbReference type="NCBI Taxonomy" id="1121255"/>
    <lineage>
        <taxon>Bacteria</taxon>
        <taxon>Pseudomonadati</taxon>
        <taxon>Pseudomonadota</taxon>
        <taxon>Betaproteobacteria</taxon>
        <taxon>Burkholderiales</taxon>
        <taxon>Comamonadaceae</taxon>
        <taxon>Caenimonas</taxon>
    </lineage>
</organism>
<dbReference type="Gene3D" id="3.40.50.300">
    <property type="entry name" value="P-loop containing nucleotide triphosphate hydrolases"/>
    <property type="match status" value="1"/>
</dbReference>
<dbReference type="SUPFAM" id="SSF52540">
    <property type="entry name" value="P-loop containing nucleoside triphosphate hydrolases"/>
    <property type="match status" value="1"/>
</dbReference>
<evidence type="ECO:0000313" key="2">
    <source>
        <dbReference type="EMBL" id="MRD49353.1"/>
    </source>
</evidence>
<proteinExistence type="predicted"/>
<dbReference type="Pfam" id="PF01656">
    <property type="entry name" value="CbiA"/>
    <property type="match status" value="1"/>
</dbReference>